<dbReference type="EMBL" id="LT671821">
    <property type="protein sequence ID" value="SHO76472.1"/>
    <property type="molecule type" value="Genomic_DNA"/>
</dbReference>
<evidence type="ECO:0000313" key="13">
    <source>
        <dbReference type="Proteomes" id="UP000186303"/>
    </source>
</evidence>
<dbReference type="GO" id="GO:0005634">
    <property type="term" value="C:nucleus"/>
    <property type="evidence" value="ECO:0007669"/>
    <property type="project" value="UniProtKB-SubCell"/>
</dbReference>
<name>A0A1M8A1Y5_MALS4</name>
<evidence type="ECO:0000256" key="4">
    <source>
        <dbReference type="ARBA" id="ARBA00022737"/>
    </source>
</evidence>
<dbReference type="Pfam" id="PF24105">
    <property type="entry name" value="Beta-prop_CAF1B_HIR1"/>
    <property type="match status" value="2"/>
</dbReference>
<feature type="compositionally biased region" description="Polar residues" evidence="10">
    <location>
        <begin position="283"/>
        <end position="296"/>
    </location>
</feature>
<evidence type="ECO:0000256" key="1">
    <source>
        <dbReference type="ARBA" id="ARBA00004123"/>
    </source>
</evidence>
<proteinExistence type="inferred from homology"/>
<evidence type="ECO:0000259" key="11">
    <source>
        <dbReference type="Pfam" id="PF24105"/>
    </source>
</evidence>
<dbReference type="PANTHER" id="PTHR15271:SF4">
    <property type="entry name" value="CHROMATIN ASSEMBLY FACTOR 1 SUBUNIT B"/>
    <property type="match status" value="1"/>
</dbReference>
<dbReference type="Gene3D" id="2.130.10.10">
    <property type="entry name" value="YVTN repeat-like/Quinoprotein amine dehydrogenase"/>
    <property type="match status" value="2"/>
</dbReference>
<protein>
    <submittedName>
        <fullName evidence="12">Similar to S.cerevisiae protein CAC2 (Subunit of chromatin assembly factor I (CAF-1), with Rlf2p and Msi1p)</fullName>
    </submittedName>
</protein>
<feature type="domain" description="CAF1B/HIR1 beta-propeller" evidence="11">
    <location>
        <begin position="321"/>
        <end position="503"/>
    </location>
</feature>
<keyword evidence="5" id="KW-0227">DNA damage</keyword>
<dbReference type="InterPro" id="IPR045145">
    <property type="entry name" value="PTHR15271"/>
</dbReference>
<dbReference type="PROSITE" id="PS50082">
    <property type="entry name" value="WD_REPEATS_2"/>
    <property type="match status" value="2"/>
</dbReference>
<evidence type="ECO:0000256" key="10">
    <source>
        <dbReference type="SAM" id="MobiDB-lite"/>
    </source>
</evidence>
<dbReference type="VEuPathDB" id="FungiDB:MSYG_0810"/>
<dbReference type="AlphaFoldDB" id="A0A1M8A1Y5"/>
<feature type="region of interest" description="Disordered" evidence="10">
    <location>
        <begin position="533"/>
        <end position="584"/>
    </location>
</feature>
<feature type="repeat" description="WD" evidence="9">
    <location>
        <begin position="118"/>
        <end position="149"/>
    </location>
</feature>
<sequence>MVRSVTFEIRWHDTLPIYSCDFQPITSSRLTNVLDHNLGQASGLPPGQSLSGHSEASKHNEQQAPVLAGGQSWRLATAGGDNNVRMWMIHPNIPSPAALAASSSASPHPPRAEYMSTLSRHTGVVNVVRFSPSGEVLASAGDDGAVLFWVRSNQTQQPFGESRLSSAEPDSQYDKESWRVRLMTRATTQELYDMAWSPDGNMLAVGGTDFAVRIIQTSTGAVLREVSDHSHYIQGVAWDPLNLFLATQSSDRSVHISRLSRNASNDKVDLMLTSKHQRTDMRISQVTKPSSGTSAQDDAASSELKCSNLPTISPALQNQEETQKSESGEYMHRMYGDDRCSSFFRRLAFSPDGALLVTPTGQHITSSPLSNDINKSSNVSTGSVYLYGRASFGRSHAPIAVLPGHKSVTLIVRFSPILYHLRETPVGAGKASIFDLPYRMVYAVATQDSVWVYDTQQAGPICCFSNLHYASFTDLAWSPDGQLLMMSSSDGYCSTAVFDYHELGQPYDYDKQPSLRRIIQPVEPLMPIPVQEKETLPSKGDIQSHASFSTPSRPVPETSPAAKDSEPKKKRRVALKFEGPIPPS</sequence>
<dbReference type="SMART" id="SM00320">
    <property type="entry name" value="WD40"/>
    <property type="match status" value="6"/>
</dbReference>
<dbReference type="InterPro" id="IPR036322">
    <property type="entry name" value="WD40_repeat_dom_sf"/>
</dbReference>
<evidence type="ECO:0000256" key="7">
    <source>
        <dbReference type="ARBA" id="ARBA00023204"/>
    </source>
</evidence>
<feature type="domain" description="CAF1B/HIR1 beta-propeller" evidence="11">
    <location>
        <begin position="69"/>
        <end position="279"/>
    </location>
</feature>
<keyword evidence="4" id="KW-0677">Repeat</keyword>
<evidence type="ECO:0000256" key="5">
    <source>
        <dbReference type="ARBA" id="ARBA00022763"/>
    </source>
</evidence>
<dbReference type="GO" id="GO:0006334">
    <property type="term" value="P:nucleosome assembly"/>
    <property type="evidence" value="ECO:0007669"/>
    <property type="project" value="TreeGrafter"/>
</dbReference>
<reference evidence="13" key="1">
    <citation type="journal article" date="2017" name="Nucleic Acids Res.">
        <title>Proteogenomics produces comprehensive and highly accurate protein-coding gene annotation in a complete genome assembly of Malassezia sympodialis.</title>
        <authorList>
            <person name="Zhu Y."/>
            <person name="Engstroem P.G."/>
            <person name="Tellgren-Roth C."/>
            <person name="Baudo C.D."/>
            <person name="Kennell J.C."/>
            <person name="Sun S."/>
            <person name="Billmyre R.B."/>
            <person name="Schroeder M.S."/>
            <person name="Andersson A."/>
            <person name="Holm T."/>
            <person name="Sigurgeirsson B."/>
            <person name="Wu G."/>
            <person name="Sankaranarayanan S.R."/>
            <person name="Siddharthan R."/>
            <person name="Sanyal K."/>
            <person name="Lundeberg J."/>
            <person name="Nystedt B."/>
            <person name="Boekhout T."/>
            <person name="Dawson T.L. Jr."/>
            <person name="Heitman J."/>
            <person name="Scheynius A."/>
            <person name="Lehtioe J."/>
        </authorList>
    </citation>
    <scope>NUCLEOTIDE SEQUENCE [LARGE SCALE GENOMIC DNA]</scope>
    <source>
        <strain evidence="13">ATCC 42132</strain>
    </source>
</reference>
<dbReference type="OMA" id="QIYWHES"/>
<keyword evidence="6" id="KW-0156">Chromatin regulator</keyword>
<comment type="subcellular location">
    <subcellularLocation>
        <location evidence="1">Nucleus</location>
    </subcellularLocation>
</comment>
<evidence type="ECO:0000256" key="8">
    <source>
        <dbReference type="ARBA" id="ARBA00023242"/>
    </source>
</evidence>
<dbReference type="GO" id="GO:0006281">
    <property type="term" value="P:DNA repair"/>
    <property type="evidence" value="ECO:0007669"/>
    <property type="project" value="UniProtKB-KW"/>
</dbReference>
<evidence type="ECO:0000256" key="9">
    <source>
        <dbReference type="PROSITE-ProRule" id="PRU00221"/>
    </source>
</evidence>
<organism evidence="12 13">
    <name type="scientific">Malassezia sympodialis (strain ATCC 42132)</name>
    <name type="common">Atopic eczema-associated yeast</name>
    <dbReference type="NCBI Taxonomy" id="1230383"/>
    <lineage>
        <taxon>Eukaryota</taxon>
        <taxon>Fungi</taxon>
        <taxon>Dikarya</taxon>
        <taxon>Basidiomycota</taxon>
        <taxon>Ustilaginomycotina</taxon>
        <taxon>Malasseziomycetes</taxon>
        <taxon>Malasseziales</taxon>
        <taxon>Malasseziaceae</taxon>
        <taxon>Malassezia</taxon>
    </lineage>
</organism>
<evidence type="ECO:0000256" key="2">
    <source>
        <dbReference type="ARBA" id="ARBA00007306"/>
    </source>
</evidence>
<comment type="similarity">
    <text evidence="2">Belongs to the WD repeat HIR1 family.</text>
</comment>
<gene>
    <name evidence="12" type="ORF">MSYG_0810</name>
</gene>
<keyword evidence="13" id="KW-1185">Reference proteome</keyword>
<dbReference type="InterPro" id="IPR055410">
    <property type="entry name" value="Beta-prop_CAF1B_HIR1"/>
</dbReference>
<evidence type="ECO:0000256" key="6">
    <source>
        <dbReference type="ARBA" id="ARBA00022853"/>
    </source>
</evidence>
<dbReference type="InterPro" id="IPR015943">
    <property type="entry name" value="WD40/YVTN_repeat-like_dom_sf"/>
</dbReference>
<dbReference type="InterPro" id="IPR001680">
    <property type="entry name" value="WD40_rpt"/>
</dbReference>
<feature type="repeat" description="WD" evidence="9">
    <location>
        <begin position="184"/>
        <end position="225"/>
    </location>
</feature>
<evidence type="ECO:0000313" key="12">
    <source>
        <dbReference type="EMBL" id="SHO76472.1"/>
    </source>
</evidence>
<feature type="region of interest" description="Disordered" evidence="10">
    <location>
        <begin position="283"/>
        <end position="303"/>
    </location>
</feature>
<dbReference type="STRING" id="1230383.A0A1M8A1Y5"/>
<dbReference type="GO" id="GO:0006335">
    <property type="term" value="P:DNA replication-dependent chromatin assembly"/>
    <property type="evidence" value="ECO:0007669"/>
    <property type="project" value="InterPro"/>
</dbReference>
<dbReference type="PANTHER" id="PTHR15271">
    <property type="entry name" value="CHROMATIN ASSEMBLY FACTOR 1 SUBUNIT B"/>
    <property type="match status" value="1"/>
</dbReference>
<keyword evidence="3 9" id="KW-0853">WD repeat</keyword>
<evidence type="ECO:0000256" key="3">
    <source>
        <dbReference type="ARBA" id="ARBA00022574"/>
    </source>
</evidence>
<keyword evidence="8" id="KW-0539">Nucleus</keyword>
<dbReference type="PROSITE" id="PS50294">
    <property type="entry name" value="WD_REPEATS_REGION"/>
    <property type="match status" value="1"/>
</dbReference>
<feature type="region of interest" description="Disordered" evidence="10">
    <location>
        <begin position="39"/>
        <end position="63"/>
    </location>
</feature>
<dbReference type="Proteomes" id="UP000186303">
    <property type="component" value="Chromosome 1"/>
</dbReference>
<dbReference type="OrthoDB" id="71227at2759"/>
<keyword evidence="7" id="KW-0234">DNA repair</keyword>
<dbReference type="SUPFAM" id="SSF50978">
    <property type="entry name" value="WD40 repeat-like"/>
    <property type="match status" value="1"/>
</dbReference>
<dbReference type="GO" id="GO:0033186">
    <property type="term" value="C:CAF-1 complex"/>
    <property type="evidence" value="ECO:0007669"/>
    <property type="project" value="TreeGrafter"/>
</dbReference>
<accession>A0A1M8A1Y5</accession>